<comment type="cofactor">
    <cofactor evidence="5">
        <name>FAD</name>
        <dbReference type="ChEBI" id="CHEBI:57692"/>
    </cofactor>
</comment>
<evidence type="ECO:0000313" key="6">
    <source>
        <dbReference type="EMBL" id="KAI1698976.1"/>
    </source>
</evidence>
<dbReference type="InterPro" id="IPR036188">
    <property type="entry name" value="FAD/NAD-bd_sf"/>
</dbReference>
<evidence type="ECO:0000256" key="4">
    <source>
        <dbReference type="ARBA" id="ARBA00023002"/>
    </source>
</evidence>
<keyword evidence="3 5" id="KW-0274">FAD</keyword>
<dbReference type="GO" id="GO:0004499">
    <property type="term" value="F:N,N-dimethylaniline monooxygenase activity"/>
    <property type="evidence" value="ECO:0007669"/>
    <property type="project" value="InterPro"/>
</dbReference>
<evidence type="ECO:0000256" key="5">
    <source>
        <dbReference type="RuleBase" id="RU361177"/>
    </source>
</evidence>
<comment type="similarity">
    <text evidence="1 5">Belongs to the FMO family.</text>
</comment>
<dbReference type="AlphaFoldDB" id="A0AAD4MR24"/>
<protein>
    <recommendedName>
        <fullName evidence="5">Flavin-containing monooxygenase</fullName>
        <ecNumber evidence="5">1.-.-.-</ecNumber>
    </recommendedName>
</protein>
<dbReference type="Pfam" id="PF00743">
    <property type="entry name" value="FMO-like"/>
    <property type="match status" value="2"/>
</dbReference>
<keyword evidence="4 5" id="KW-0560">Oxidoreductase</keyword>
<name>A0AAD4MR24_9BILA</name>
<dbReference type="InterPro" id="IPR050346">
    <property type="entry name" value="FMO-like"/>
</dbReference>
<evidence type="ECO:0000256" key="2">
    <source>
        <dbReference type="ARBA" id="ARBA00022630"/>
    </source>
</evidence>
<proteinExistence type="inferred from homology"/>
<comment type="caution">
    <text evidence="6">The sequence shown here is derived from an EMBL/GenBank/DDBJ whole genome shotgun (WGS) entry which is preliminary data.</text>
</comment>
<evidence type="ECO:0000256" key="3">
    <source>
        <dbReference type="ARBA" id="ARBA00022827"/>
    </source>
</evidence>
<organism evidence="6 7">
    <name type="scientific">Ditylenchus destructor</name>
    <dbReference type="NCBI Taxonomy" id="166010"/>
    <lineage>
        <taxon>Eukaryota</taxon>
        <taxon>Metazoa</taxon>
        <taxon>Ecdysozoa</taxon>
        <taxon>Nematoda</taxon>
        <taxon>Chromadorea</taxon>
        <taxon>Rhabditida</taxon>
        <taxon>Tylenchina</taxon>
        <taxon>Tylenchomorpha</taxon>
        <taxon>Sphaerularioidea</taxon>
        <taxon>Anguinidae</taxon>
        <taxon>Anguininae</taxon>
        <taxon>Ditylenchus</taxon>
    </lineage>
</organism>
<keyword evidence="5 6" id="KW-0503">Monooxygenase</keyword>
<dbReference type="InterPro" id="IPR020946">
    <property type="entry name" value="Flavin_mOase-like"/>
</dbReference>
<dbReference type="Proteomes" id="UP001201812">
    <property type="component" value="Unassembled WGS sequence"/>
</dbReference>
<dbReference type="Gene3D" id="3.50.50.60">
    <property type="entry name" value="FAD/NAD(P)-binding domain"/>
    <property type="match status" value="1"/>
</dbReference>
<dbReference type="EC" id="1.-.-.-" evidence="5"/>
<gene>
    <name evidence="6" type="ORF">DdX_17587</name>
</gene>
<dbReference type="GO" id="GO:0050661">
    <property type="term" value="F:NADP binding"/>
    <property type="evidence" value="ECO:0007669"/>
    <property type="project" value="InterPro"/>
</dbReference>
<dbReference type="SUPFAM" id="SSF51905">
    <property type="entry name" value="FAD/NAD(P)-binding domain"/>
    <property type="match status" value="1"/>
</dbReference>
<evidence type="ECO:0000256" key="1">
    <source>
        <dbReference type="ARBA" id="ARBA00009183"/>
    </source>
</evidence>
<keyword evidence="7" id="KW-1185">Reference proteome</keyword>
<evidence type="ECO:0000313" key="7">
    <source>
        <dbReference type="Proteomes" id="UP001201812"/>
    </source>
</evidence>
<dbReference type="PANTHER" id="PTHR23023">
    <property type="entry name" value="DIMETHYLANILINE MONOOXYGENASE"/>
    <property type="match status" value="1"/>
</dbReference>
<dbReference type="EMBL" id="JAKKPZ010000196">
    <property type="protein sequence ID" value="KAI1698976.1"/>
    <property type="molecule type" value="Genomic_DNA"/>
</dbReference>
<dbReference type="GO" id="GO:0050660">
    <property type="term" value="F:flavin adenine dinucleotide binding"/>
    <property type="evidence" value="ECO:0007669"/>
    <property type="project" value="InterPro"/>
</dbReference>
<keyword evidence="2 5" id="KW-0285">Flavoprotein</keyword>
<accession>A0AAD4MR24</accession>
<reference evidence="6" key="1">
    <citation type="submission" date="2022-01" db="EMBL/GenBank/DDBJ databases">
        <title>Genome Sequence Resource for Two Populations of Ditylenchus destructor, the Migratory Endoparasitic Phytonematode.</title>
        <authorList>
            <person name="Zhang H."/>
            <person name="Lin R."/>
            <person name="Xie B."/>
        </authorList>
    </citation>
    <scope>NUCLEOTIDE SEQUENCE</scope>
    <source>
        <strain evidence="6">BazhouSP</strain>
    </source>
</reference>
<sequence>MAPKRIAIIGAGPSGMLLARAFKMAADKDPNVLNSFEIVCFERQSDWGGLWNFTWRTGLDENGEPVHCSMYRNLWTIGPKECVELADYSYNEHFGKRVPSFMPRAAMWDYLNGNMTASNIKHWFRFKHSVQLCWKFGSKSITISYRTQPSGQSWPEGIDERPTLEKLEGRNAYFKDGSVKEGIDAVILCTGYLHSFPFMESSLRLKTKNCILVDGLYKGVVFEENPQLFYIGMQDLVYSFPMFDAQAYYVRDIILGRIVLPPLEKMRQNHSKWQVREAKFHENLDVATLIREKILFQSDYVKEIMAETDYPEFDTDAINGTIFGWLEDRKSDIMGFRNLTYKSVISDTEGAKLKKKWIEQRNDSLEEFLNENSLEL</sequence>